<accession>A0A5B0SL11</accession>
<name>A0A5B0SL11_PUCGR</name>
<proteinExistence type="predicted"/>
<dbReference type="Proteomes" id="UP000325313">
    <property type="component" value="Unassembled WGS sequence"/>
</dbReference>
<gene>
    <name evidence="1" type="ORF">PGTUg99_026427</name>
</gene>
<dbReference type="AlphaFoldDB" id="A0A5B0SL11"/>
<sequence length="130" mass="14205">MTLPPSTQPNIPNHSAYSSPVTYDLPATMHVFKVALMMMAISVDRLATAYDCGKDAPQNVCEVSHGDLAIYVRADKIPVRLDKNLSFPAGGKNCVEYGPHTRRCCPLATIPAGSWISSDRYKQAKCHKAL</sequence>
<evidence type="ECO:0000313" key="1">
    <source>
        <dbReference type="EMBL" id="KAA1138245.1"/>
    </source>
</evidence>
<comment type="caution">
    <text evidence="1">The sequence shown here is derived from an EMBL/GenBank/DDBJ whole genome shotgun (WGS) entry which is preliminary data.</text>
</comment>
<dbReference type="EMBL" id="VDEP01000003">
    <property type="protein sequence ID" value="KAA1138245.1"/>
    <property type="molecule type" value="Genomic_DNA"/>
</dbReference>
<protein>
    <submittedName>
        <fullName evidence="1">Uncharacterized protein</fullName>
    </submittedName>
</protein>
<reference evidence="1 2" key="1">
    <citation type="submission" date="2019-05" db="EMBL/GenBank/DDBJ databases">
        <title>Emergence of the Ug99 lineage of the wheat stem rust pathogen through somatic hybridization.</title>
        <authorList>
            <person name="Li F."/>
            <person name="Upadhyaya N.M."/>
            <person name="Sperschneider J."/>
            <person name="Matny O."/>
            <person name="Nguyen-Phuc H."/>
            <person name="Mago R."/>
            <person name="Raley C."/>
            <person name="Miller M.E."/>
            <person name="Silverstein K.A.T."/>
            <person name="Henningsen E."/>
            <person name="Hirsch C.D."/>
            <person name="Visser B."/>
            <person name="Pretorius Z.A."/>
            <person name="Steffenson B.J."/>
            <person name="Schwessinger B."/>
            <person name="Dodds P.N."/>
            <person name="Figueroa M."/>
        </authorList>
    </citation>
    <scope>NUCLEOTIDE SEQUENCE [LARGE SCALE GENOMIC DNA]</scope>
    <source>
        <strain evidence="1 2">Ug99</strain>
    </source>
</reference>
<organism evidence="1 2">
    <name type="scientific">Puccinia graminis f. sp. tritici</name>
    <dbReference type="NCBI Taxonomy" id="56615"/>
    <lineage>
        <taxon>Eukaryota</taxon>
        <taxon>Fungi</taxon>
        <taxon>Dikarya</taxon>
        <taxon>Basidiomycota</taxon>
        <taxon>Pucciniomycotina</taxon>
        <taxon>Pucciniomycetes</taxon>
        <taxon>Pucciniales</taxon>
        <taxon>Pucciniaceae</taxon>
        <taxon>Puccinia</taxon>
    </lineage>
</organism>
<evidence type="ECO:0000313" key="2">
    <source>
        <dbReference type="Proteomes" id="UP000325313"/>
    </source>
</evidence>